<name>A0AAV6XYF5_9LAMI</name>
<comment type="caution">
    <text evidence="2">The sequence shown here is derived from an EMBL/GenBank/DDBJ whole genome shotgun (WGS) entry which is preliminary data.</text>
</comment>
<gene>
    <name evidence="2" type="ORF">BUALT_Bualt03G0044400</name>
</gene>
<organism evidence="2 3">
    <name type="scientific">Buddleja alternifolia</name>
    <dbReference type="NCBI Taxonomy" id="168488"/>
    <lineage>
        <taxon>Eukaryota</taxon>
        <taxon>Viridiplantae</taxon>
        <taxon>Streptophyta</taxon>
        <taxon>Embryophyta</taxon>
        <taxon>Tracheophyta</taxon>
        <taxon>Spermatophyta</taxon>
        <taxon>Magnoliopsida</taxon>
        <taxon>eudicotyledons</taxon>
        <taxon>Gunneridae</taxon>
        <taxon>Pentapetalae</taxon>
        <taxon>asterids</taxon>
        <taxon>lamiids</taxon>
        <taxon>Lamiales</taxon>
        <taxon>Scrophulariaceae</taxon>
        <taxon>Buddlejeae</taxon>
        <taxon>Buddleja</taxon>
    </lineage>
</organism>
<dbReference type="Proteomes" id="UP000826271">
    <property type="component" value="Unassembled WGS sequence"/>
</dbReference>
<feature type="region of interest" description="Disordered" evidence="1">
    <location>
        <begin position="69"/>
        <end position="96"/>
    </location>
</feature>
<proteinExistence type="predicted"/>
<evidence type="ECO:0000256" key="1">
    <source>
        <dbReference type="SAM" id="MobiDB-lite"/>
    </source>
</evidence>
<protein>
    <submittedName>
        <fullName evidence="2">Uncharacterized protein</fullName>
    </submittedName>
</protein>
<sequence length="275" mass="30202">MEDSDQGSQLSCFHRWMNLQEQDLSELLQGLTLNINAAIGEDHTAELSQLVDKNITHFEEYATQRASLAREDASSAESNQRNQQFAAEDNSRGDKLTKSSQFARDIAAEPIAIIAKNSMCMELINIDYVQLWIFWLRRKASSLSPCWVGGGILTTQGTFYEIESSSSESSSESSSRSSSELHSCCMSSPGSGASESPVGFMSFVICPSKYPAARSGYHGCILSWWSPLQGSRLSCFRYGWVLPWGVGGGRGPSPAPNGGLKLAFIKLVRLGFFWP</sequence>
<evidence type="ECO:0000313" key="2">
    <source>
        <dbReference type="EMBL" id="KAG8385429.1"/>
    </source>
</evidence>
<evidence type="ECO:0000313" key="3">
    <source>
        <dbReference type="Proteomes" id="UP000826271"/>
    </source>
</evidence>
<reference evidence="2" key="1">
    <citation type="submission" date="2019-10" db="EMBL/GenBank/DDBJ databases">
        <authorList>
            <person name="Zhang R."/>
            <person name="Pan Y."/>
            <person name="Wang J."/>
            <person name="Ma R."/>
            <person name="Yu S."/>
        </authorList>
    </citation>
    <scope>NUCLEOTIDE SEQUENCE</scope>
    <source>
        <strain evidence="2">LA-IB0</strain>
        <tissue evidence="2">Leaf</tissue>
    </source>
</reference>
<dbReference type="EMBL" id="WHWC01000003">
    <property type="protein sequence ID" value="KAG8385429.1"/>
    <property type="molecule type" value="Genomic_DNA"/>
</dbReference>
<feature type="compositionally biased region" description="Polar residues" evidence="1">
    <location>
        <begin position="75"/>
        <end position="85"/>
    </location>
</feature>
<accession>A0AAV6XYF5</accession>
<dbReference type="AlphaFoldDB" id="A0AAV6XYF5"/>
<keyword evidence="3" id="KW-1185">Reference proteome</keyword>